<keyword evidence="2" id="KW-0614">Plasmid</keyword>
<dbReference type="AlphaFoldDB" id="H3RK26"/>
<dbReference type="EMBL" id="AHIE01000038">
    <property type="protein sequence ID" value="EHT98067.1"/>
    <property type="molecule type" value="Genomic_DNA"/>
</dbReference>
<evidence type="ECO:0000256" key="1">
    <source>
        <dbReference type="SAM" id="MobiDB-lite"/>
    </source>
</evidence>
<dbReference type="RefSeq" id="WP_006121887.1">
    <property type="nucleotide sequence ID" value="NZ_AHIE01000038.1"/>
</dbReference>
<dbReference type="PATRIC" id="fig|660596.6.peg.4715"/>
<sequence length="143" mass="16233">MVKIKKSRKRKTPQKTRQSSGEQLAYGTSQELLQQALHELRTDYPPEQLEVEEVLVFDHAACLLRERMARKLGTVSLDSARVLLMTMMLQANGMPKARRAVQGTGRVGYDLCVCNRLRRAYGAVQFCAIFYVIWHLHAAEAAL</sequence>
<feature type="compositionally biased region" description="Polar residues" evidence="1">
    <location>
        <begin position="15"/>
        <end position="24"/>
    </location>
</feature>
<reference evidence="3 4" key="1">
    <citation type="journal article" date="2012" name="Mol. Microbiol.">
        <title>The genetic and structural basis of two distinct terminal side branch residues in stewartan and amylovoran exopolysaccharides and their potential role in host adaptation.</title>
        <authorList>
            <person name="Wang X."/>
            <person name="Yang F."/>
            <person name="von Bodman S.B."/>
        </authorList>
    </citation>
    <scope>NUCLEOTIDE SEQUENCE [LARGE SCALE GENOMIC DNA]</scope>
    <source>
        <strain evidence="3 4">DC283</strain>
    </source>
</reference>
<feature type="compositionally biased region" description="Basic residues" evidence="1">
    <location>
        <begin position="1"/>
        <end position="14"/>
    </location>
</feature>
<protein>
    <submittedName>
        <fullName evidence="3">Uncharacterized protein</fullName>
    </submittedName>
</protein>
<dbReference type="KEGG" id="pstw:DSJ_25100"/>
<dbReference type="EMBL" id="CP017591">
    <property type="protein sequence ID" value="ARF52513.1"/>
    <property type="molecule type" value="Genomic_DNA"/>
</dbReference>
<evidence type="ECO:0000313" key="2">
    <source>
        <dbReference type="EMBL" id="ARF52513.1"/>
    </source>
</evidence>
<feature type="region of interest" description="Disordered" evidence="1">
    <location>
        <begin position="1"/>
        <end position="24"/>
    </location>
</feature>
<name>H3RK26_PANSE</name>
<keyword evidence="5" id="KW-1185">Reference proteome</keyword>
<organism evidence="3 4">
    <name type="scientific">Pantoea stewartii subsp. stewartii DC283</name>
    <dbReference type="NCBI Taxonomy" id="660596"/>
    <lineage>
        <taxon>Bacteria</taxon>
        <taxon>Pseudomonadati</taxon>
        <taxon>Pseudomonadota</taxon>
        <taxon>Gammaproteobacteria</taxon>
        <taxon>Enterobacterales</taxon>
        <taxon>Erwiniaceae</taxon>
        <taxon>Pantoea</taxon>
    </lineage>
</organism>
<accession>H3RK26</accession>
<reference evidence="3" key="2">
    <citation type="submission" date="2012-01" db="EMBL/GenBank/DDBJ databases">
        <authorList>
            <person name="Biehl B.S."/>
            <person name="Ding Y."/>
            <person name="Dugan-Rocha S.P."/>
            <person name="Gibbs R.A."/>
            <person name="Glasner J.D."/>
            <person name="Kovar C."/>
            <person name="Muzny D.M."/>
            <person name="Neeno-Eckwall E.C."/>
            <person name="Perna N.T."/>
            <person name="Qin X."/>
            <person name="von Bodman S.B."/>
            <person name="Weinstock G.M."/>
        </authorList>
    </citation>
    <scope>NUCLEOTIDE SEQUENCE</scope>
    <source>
        <strain evidence="3">DC283</strain>
    </source>
</reference>
<evidence type="ECO:0000313" key="3">
    <source>
        <dbReference type="EMBL" id="EHT98067.1"/>
    </source>
</evidence>
<evidence type="ECO:0000313" key="4">
    <source>
        <dbReference type="Proteomes" id="UP000005050"/>
    </source>
</evidence>
<gene>
    <name evidence="3" type="ORF">CKS_3244</name>
    <name evidence="2" type="ORF">DSJ_25100</name>
</gene>
<geneLocation type="plasmid" evidence="2 5">
    <name>pDSJ10</name>
</geneLocation>
<dbReference type="Proteomes" id="UP000192380">
    <property type="component" value="Plasmid pDSJ10"/>
</dbReference>
<dbReference type="Proteomes" id="UP000005050">
    <property type="component" value="Unassembled WGS sequence"/>
</dbReference>
<evidence type="ECO:0000313" key="5">
    <source>
        <dbReference type="Proteomes" id="UP000192380"/>
    </source>
</evidence>
<reference evidence="2 5" key="3">
    <citation type="submission" date="2016-10" db="EMBL/GenBank/DDBJ databases">
        <title>Complete Genome Assembly of Pantoea stewartii subsp. stewartii DC283, a Corn Pathogen.</title>
        <authorList>
            <person name="Duong D.A."/>
            <person name="Stevens A.M."/>
            <person name="Jensen R.V."/>
        </authorList>
    </citation>
    <scope>NUCLEOTIDE SEQUENCE [LARGE SCALE GENOMIC DNA]</scope>
    <source>
        <strain evidence="2 5">DC283</strain>
        <plasmid evidence="2 5">pDSJ10</plasmid>
    </source>
</reference>
<proteinExistence type="predicted"/>